<accession>A0A183U7X1</accession>
<gene>
    <name evidence="1" type="ORF">TCNE_LOCUS4591</name>
</gene>
<reference evidence="3" key="1">
    <citation type="submission" date="2016-06" db="UniProtKB">
        <authorList>
            <consortium name="WormBaseParasite"/>
        </authorList>
    </citation>
    <scope>IDENTIFICATION</scope>
</reference>
<dbReference type="Proteomes" id="UP000050794">
    <property type="component" value="Unassembled WGS sequence"/>
</dbReference>
<keyword evidence="2" id="KW-1185">Reference proteome</keyword>
<protein>
    <submittedName>
        <fullName evidence="1 3">Uncharacterized protein</fullName>
    </submittedName>
</protein>
<dbReference type="AlphaFoldDB" id="A0A183U7X1"/>
<evidence type="ECO:0000313" key="2">
    <source>
        <dbReference type="Proteomes" id="UP000050794"/>
    </source>
</evidence>
<evidence type="ECO:0000313" key="3">
    <source>
        <dbReference type="WBParaSite" id="TCNE_0000459101-mRNA-1"/>
    </source>
</evidence>
<dbReference type="WBParaSite" id="TCNE_0000459101-mRNA-1">
    <property type="protein sequence ID" value="TCNE_0000459101-mRNA-1"/>
    <property type="gene ID" value="TCNE_0000459101"/>
</dbReference>
<dbReference type="EMBL" id="UYWY01008123">
    <property type="protein sequence ID" value="VDM31033.1"/>
    <property type="molecule type" value="Genomic_DNA"/>
</dbReference>
<proteinExistence type="predicted"/>
<sequence>MFGCGCASVPIACPPPPLPICTLPSPCPPPTICLPPSCPPPPICPPPLPPPLPVCPPPLPPPPPPACPPPIFPPMCPSYQPTPYSIAPPQNDCCCRCDNPCQYRARTRMHGARIFSSNNTELDEDPTCNNIKLRTIMQEV</sequence>
<organism evidence="2 3">
    <name type="scientific">Toxocara canis</name>
    <name type="common">Canine roundworm</name>
    <dbReference type="NCBI Taxonomy" id="6265"/>
    <lineage>
        <taxon>Eukaryota</taxon>
        <taxon>Metazoa</taxon>
        <taxon>Ecdysozoa</taxon>
        <taxon>Nematoda</taxon>
        <taxon>Chromadorea</taxon>
        <taxon>Rhabditida</taxon>
        <taxon>Spirurina</taxon>
        <taxon>Ascaridomorpha</taxon>
        <taxon>Ascaridoidea</taxon>
        <taxon>Toxocaridae</taxon>
        <taxon>Toxocara</taxon>
    </lineage>
</organism>
<evidence type="ECO:0000313" key="1">
    <source>
        <dbReference type="EMBL" id="VDM31033.1"/>
    </source>
</evidence>
<name>A0A183U7X1_TOXCA</name>
<reference evidence="1 2" key="2">
    <citation type="submission" date="2018-11" db="EMBL/GenBank/DDBJ databases">
        <authorList>
            <consortium name="Pathogen Informatics"/>
        </authorList>
    </citation>
    <scope>NUCLEOTIDE SEQUENCE [LARGE SCALE GENOMIC DNA]</scope>
</reference>